<reference evidence="1 2" key="1">
    <citation type="submission" date="2023-07" db="EMBL/GenBank/DDBJ databases">
        <title>Pathogenic bacteria of pear tree diseases.</title>
        <authorList>
            <person name="Zhang Z."/>
            <person name="He L."/>
            <person name="Huang R."/>
        </authorList>
    </citation>
    <scope>NUCLEOTIDE SEQUENCE [LARGE SCALE GENOMIC DNA]</scope>
    <source>
        <strain evidence="1 2">DE2</strain>
        <plasmid evidence="1 2">unnamed1</plasmid>
    </source>
</reference>
<sequence length="45" mass="4915">MTRDLGGSEEQLASKTPVATITPDFLTEVKKENTRELAMINSGSF</sequence>
<dbReference type="AlphaFoldDB" id="A0AA50DN98"/>
<evidence type="ECO:0000313" key="1">
    <source>
        <dbReference type="EMBL" id="WLS81094.1"/>
    </source>
</evidence>
<dbReference type="Proteomes" id="UP001228139">
    <property type="component" value="Plasmid unnamed1"/>
</dbReference>
<protein>
    <submittedName>
        <fullName evidence="1">Uncharacterized protein</fullName>
    </submittedName>
</protein>
<organism evidence="1 2">
    <name type="scientific">Erwinia pyri</name>
    <dbReference type="NCBI Taxonomy" id="3062598"/>
    <lineage>
        <taxon>Bacteria</taxon>
        <taxon>Pseudomonadati</taxon>
        <taxon>Pseudomonadota</taxon>
        <taxon>Gammaproteobacteria</taxon>
        <taxon>Enterobacterales</taxon>
        <taxon>Erwiniaceae</taxon>
        <taxon>Erwinia</taxon>
    </lineage>
</organism>
<geneLocation type="plasmid" evidence="1 2">
    <name>unnamed1</name>
</geneLocation>
<accession>A0AA50DN98</accession>
<dbReference type="KEGG" id="epi:Q3V30_21735"/>
<keyword evidence="2" id="KW-1185">Reference proteome</keyword>
<keyword evidence="1" id="KW-0614">Plasmid</keyword>
<name>A0AA50DN98_9GAMM</name>
<evidence type="ECO:0000313" key="2">
    <source>
        <dbReference type="Proteomes" id="UP001228139"/>
    </source>
</evidence>
<dbReference type="RefSeq" id="WP_306213340.1">
    <property type="nucleotide sequence ID" value="NZ_CP132354.1"/>
</dbReference>
<gene>
    <name evidence="1" type="ORF">Q3V30_21735</name>
</gene>
<dbReference type="EMBL" id="CP132354">
    <property type="protein sequence ID" value="WLS81094.1"/>
    <property type="molecule type" value="Genomic_DNA"/>
</dbReference>
<proteinExistence type="predicted"/>